<keyword evidence="4" id="KW-0186">Copper</keyword>
<keyword evidence="3" id="KW-0560">Oxidoreductase</keyword>
<dbReference type="InterPro" id="IPR001117">
    <property type="entry name" value="Cu-oxidase_2nd"/>
</dbReference>
<dbReference type="SUPFAM" id="SSF49503">
    <property type="entry name" value="Cupredoxins"/>
    <property type="match status" value="3"/>
</dbReference>
<dbReference type="Gene3D" id="2.60.40.420">
    <property type="entry name" value="Cupredoxins - blue copper proteins"/>
    <property type="match status" value="3"/>
</dbReference>
<dbReference type="InterPro" id="IPR011706">
    <property type="entry name" value="Cu-oxidase_C"/>
</dbReference>
<dbReference type="InterPro" id="IPR011707">
    <property type="entry name" value="Cu-oxidase-like_N"/>
</dbReference>
<feature type="domain" description="Plastocyanin-like" evidence="6">
    <location>
        <begin position="335"/>
        <end position="501"/>
    </location>
</feature>
<dbReference type="Pfam" id="PF07731">
    <property type="entry name" value="Cu-oxidase_2"/>
    <property type="match status" value="1"/>
</dbReference>
<dbReference type="PROSITE" id="PS00079">
    <property type="entry name" value="MULTICOPPER_OXIDASE1"/>
    <property type="match status" value="1"/>
</dbReference>
<dbReference type="PANTHER" id="PTHR11709">
    <property type="entry name" value="MULTI-COPPER OXIDASE"/>
    <property type="match status" value="1"/>
</dbReference>
<evidence type="ECO:0000313" key="9">
    <source>
        <dbReference type="Proteomes" id="UP001217089"/>
    </source>
</evidence>
<organism evidence="8 9">
    <name type="scientific">Tegillarca granosa</name>
    <name type="common">Malaysian cockle</name>
    <name type="synonym">Anadara granosa</name>
    <dbReference type="NCBI Taxonomy" id="220873"/>
    <lineage>
        <taxon>Eukaryota</taxon>
        <taxon>Metazoa</taxon>
        <taxon>Spiralia</taxon>
        <taxon>Lophotrochozoa</taxon>
        <taxon>Mollusca</taxon>
        <taxon>Bivalvia</taxon>
        <taxon>Autobranchia</taxon>
        <taxon>Pteriomorphia</taxon>
        <taxon>Arcoida</taxon>
        <taxon>Arcoidea</taxon>
        <taxon>Arcidae</taxon>
        <taxon>Tegillarca</taxon>
    </lineage>
</organism>
<dbReference type="EMBL" id="JARBDR010000923">
    <property type="protein sequence ID" value="KAJ8298425.1"/>
    <property type="molecule type" value="Genomic_DNA"/>
</dbReference>
<dbReference type="Pfam" id="PF07732">
    <property type="entry name" value="Cu-oxidase_3"/>
    <property type="match status" value="1"/>
</dbReference>
<gene>
    <name evidence="8" type="ORF">KUTeg_024956</name>
</gene>
<dbReference type="InterPro" id="IPR045087">
    <property type="entry name" value="Cu-oxidase_fam"/>
</dbReference>
<evidence type="ECO:0000259" key="7">
    <source>
        <dbReference type="Pfam" id="PF07732"/>
    </source>
</evidence>
<dbReference type="Proteomes" id="UP001217089">
    <property type="component" value="Unassembled WGS sequence"/>
</dbReference>
<evidence type="ECO:0000256" key="3">
    <source>
        <dbReference type="ARBA" id="ARBA00023002"/>
    </source>
</evidence>
<evidence type="ECO:0000256" key="4">
    <source>
        <dbReference type="ARBA" id="ARBA00023008"/>
    </source>
</evidence>
<accession>A0ABQ9E4F9</accession>
<dbReference type="InterPro" id="IPR033138">
    <property type="entry name" value="Cu_oxidase_CS"/>
</dbReference>
<comment type="similarity">
    <text evidence="1">Belongs to the multicopper oxidase family.</text>
</comment>
<proteinExistence type="inferred from homology"/>
<sequence length="542" mass="61790">MYSFCRFKVIDEGTHFWHSHTGVQRGDGLFGAFIVREPTDVHEGLYDFDLPEHVIFINSWYNELTINKFNSFYHAEMAVFPDSLLINDLLKNIKYVIILSRKIDSFIFINFRKGKGRYKEFQAPNTNDSSFTPYEVFNVELGRRYRFRLINNAVANCAVQFSVDNHTLVVIASDGNAFEKIDVESLNVFAGERYDIVLTADQSVANYWIRVRGLGLCQNSNAFQQAIIHYKGASMENPDGPSGYWHGARTGKKLNPMNSKTTEDLISVVSLDSKQPTNDPALKETPDKKFYIVMDFNPIHFLKYHHPKYYPFPLPVPPKGGIDAAQINCITNIRPPAPLLTQYHDVPQEEFCNADTIKQNCTEDFCECVHMIKVGLGETVEFVMIDEGKRYSSAHPMHLHGQYFRVVGMDKVSTSYYVVFNVSMINNALNTTVSVEHVMELDKQGLLQRNLTNPPLKDTVTTQDGGYTIVRFLADNPGFWFFHCHVQLHQNNGMSMIIQVGELNQMPKPPKNFPQCRPWNFSGFQEPSGPSNNICTSGKQII</sequence>
<name>A0ABQ9E4F9_TEGGR</name>
<evidence type="ECO:0000256" key="2">
    <source>
        <dbReference type="ARBA" id="ARBA00022723"/>
    </source>
</evidence>
<evidence type="ECO:0000259" key="6">
    <source>
        <dbReference type="Pfam" id="PF07731"/>
    </source>
</evidence>
<dbReference type="Pfam" id="PF00394">
    <property type="entry name" value="Cu-oxidase"/>
    <property type="match status" value="1"/>
</dbReference>
<evidence type="ECO:0000259" key="5">
    <source>
        <dbReference type="Pfam" id="PF00394"/>
    </source>
</evidence>
<feature type="domain" description="Plastocyanin-like" evidence="7">
    <location>
        <begin position="6"/>
        <end position="38"/>
    </location>
</feature>
<evidence type="ECO:0000313" key="8">
    <source>
        <dbReference type="EMBL" id="KAJ8298425.1"/>
    </source>
</evidence>
<dbReference type="InterPro" id="IPR008972">
    <property type="entry name" value="Cupredoxin"/>
</dbReference>
<dbReference type="CDD" id="cd13884">
    <property type="entry name" value="CuRO_2_tcLCC_insect_like"/>
    <property type="match status" value="1"/>
</dbReference>
<keyword evidence="9" id="KW-1185">Reference proteome</keyword>
<dbReference type="PANTHER" id="PTHR11709:SF394">
    <property type="entry name" value="FI03373P-RELATED"/>
    <property type="match status" value="1"/>
</dbReference>
<keyword evidence="2" id="KW-0479">Metal-binding</keyword>
<reference evidence="8 9" key="1">
    <citation type="submission" date="2022-12" db="EMBL/GenBank/DDBJ databases">
        <title>Chromosome-level genome of Tegillarca granosa.</title>
        <authorList>
            <person name="Kim J."/>
        </authorList>
    </citation>
    <scope>NUCLEOTIDE SEQUENCE [LARGE SCALE GENOMIC DNA]</scope>
    <source>
        <strain evidence="8">Teg-2019</strain>
        <tissue evidence="8">Adductor muscle</tissue>
    </source>
</reference>
<protein>
    <submittedName>
        <fullName evidence="8">Uncharacterized protein</fullName>
    </submittedName>
</protein>
<dbReference type="CDD" id="cd13905">
    <property type="entry name" value="CuRO_3_tcLLC2_insect_like"/>
    <property type="match status" value="1"/>
</dbReference>
<feature type="domain" description="Plastocyanin-like" evidence="5">
    <location>
        <begin position="53"/>
        <end position="233"/>
    </location>
</feature>
<evidence type="ECO:0000256" key="1">
    <source>
        <dbReference type="ARBA" id="ARBA00010609"/>
    </source>
</evidence>
<dbReference type="PROSITE" id="PS00080">
    <property type="entry name" value="MULTICOPPER_OXIDASE2"/>
    <property type="match status" value="1"/>
</dbReference>
<dbReference type="InterPro" id="IPR002355">
    <property type="entry name" value="Cu_oxidase_Cu_BS"/>
</dbReference>
<comment type="caution">
    <text evidence="8">The sequence shown here is derived from an EMBL/GenBank/DDBJ whole genome shotgun (WGS) entry which is preliminary data.</text>
</comment>